<name>A0A7V8SYS1_9BACT</name>
<dbReference type="InterPro" id="IPR011146">
    <property type="entry name" value="HIT-like"/>
</dbReference>
<dbReference type="InterPro" id="IPR036265">
    <property type="entry name" value="HIT-like_sf"/>
</dbReference>
<evidence type="ECO:0000259" key="2">
    <source>
        <dbReference type="PROSITE" id="PS51084"/>
    </source>
</evidence>
<feature type="domain" description="HIT" evidence="2">
    <location>
        <begin position="1"/>
        <end position="56"/>
    </location>
</feature>
<feature type="short sequence motif" description="Histidine triad motif" evidence="1">
    <location>
        <begin position="41"/>
        <end position="45"/>
    </location>
</feature>
<dbReference type="PANTHER" id="PTHR42997:SF1">
    <property type="entry name" value="AP-4-A PHOSPHORYLASE"/>
    <property type="match status" value="1"/>
</dbReference>
<proteinExistence type="predicted"/>
<organism evidence="3 4">
    <name type="scientific">Candidatus Acidiferrum panamense</name>
    <dbReference type="NCBI Taxonomy" id="2741543"/>
    <lineage>
        <taxon>Bacteria</taxon>
        <taxon>Pseudomonadati</taxon>
        <taxon>Acidobacteriota</taxon>
        <taxon>Terriglobia</taxon>
        <taxon>Candidatus Acidiferrales</taxon>
        <taxon>Candidatus Acidiferrum</taxon>
    </lineage>
</organism>
<dbReference type="Proteomes" id="UP000567293">
    <property type="component" value="Unassembled WGS sequence"/>
</dbReference>
<evidence type="ECO:0000313" key="4">
    <source>
        <dbReference type="Proteomes" id="UP000567293"/>
    </source>
</evidence>
<dbReference type="Gene3D" id="3.30.428.10">
    <property type="entry name" value="HIT-like"/>
    <property type="match status" value="1"/>
</dbReference>
<dbReference type="InterPro" id="IPR052908">
    <property type="entry name" value="AP-4-A_phosphorylase"/>
</dbReference>
<dbReference type="Pfam" id="PF01230">
    <property type="entry name" value="HIT"/>
    <property type="match status" value="1"/>
</dbReference>
<comment type="caution">
    <text evidence="3">The sequence shown here is derived from an EMBL/GenBank/DDBJ whole genome shotgun (WGS) entry which is preliminary data.</text>
</comment>
<dbReference type="SUPFAM" id="SSF54197">
    <property type="entry name" value="HIT-like"/>
    <property type="match status" value="1"/>
</dbReference>
<reference evidence="3" key="1">
    <citation type="submission" date="2020-06" db="EMBL/GenBank/DDBJ databases">
        <title>Legume-microbial interactions unlock mineral nutrients during tropical forest succession.</title>
        <authorList>
            <person name="Epihov D.Z."/>
        </authorList>
    </citation>
    <scope>NUCLEOTIDE SEQUENCE [LARGE SCALE GENOMIC DNA]</scope>
    <source>
        <strain evidence="3">Pan2503</strain>
    </source>
</reference>
<feature type="non-terminal residue" evidence="3">
    <location>
        <position position="1"/>
    </location>
</feature>
<dbReference type="PROSITE" id="PS51084">
    <property type="entry name" value="HIT_2"/>
    <property type="match status" value="1"/>
</dbReference>
<gene>
    <name evidence="3" type="ORF">HRJ53_18625</name>
</gene>
<dbReference type="AlphaFoldDB" id="A0A7V8SYS1"/>
<dbReference type="PANTHER" id="PTHR42997">
    <property type="entry name" value="HIT FAMILY HYDROLASE"/>
    <property type="match status" value="1"/>
</dbReference>
<evidence type="ECO:0000256" key="1">
    <source>
        <dbReference type="PROSITE-ProRule" id="PRU00464"/>
    </source>
</evidence>
<dbReference type="GO" id="GO:0003824">
    <property type="term" value="F:catalytic activity"/>
    <property type="evidence" value="ECO:0007669"/>
    <property type="project" value="InterPro"/>
</dbReference>
<sequence>LGEMMQLAQRVEGVYRGEYKPDGMNLGMNLGRAAGAGVAGHLHLHMLPRWIGDSNFMTVAGETRVHPEDLRTTYERLSRALG</sequence>
<evidence type="ECO:0000313" key="3">
    <source>
        <dbReference type="EMBL" id="MBA0087002.1"/>
    </source>
</evidence>
<dbReference type="EMBL" id="JACDQQ010001780">
    <property type="protein sequence ID" value="MBA0087002.1"/>
    <property type="molecule type" value="Genomic_DNA"/>
</dbReference>
<protein>
    <submittedName>
        <fullName evidence="3">HIT domain-containing protein</fullName>
    </submittedName>
</protein>
<accession>A0A7V8SYS1</accession>
<keyword evidence="4" id="KW-1185">Reference proteome</keyword>